<reference evidence="3 4" key="1">
    <citation type="journal article" date="2018" name="PLoS Genet.">
        <title>Population sequencing reveals clonal diversity and ancestral inbreeding in the grapevine cultivar Chardonnay.</title>
        <authorList>
            <person name="Roach M.J."/>
            <person name="Johnson D.L."/>
            <person name="Bohlmann J."/>
            <person name="van Vuuren H.J."/>
            <person name="Jones S.J."/>
            <person name="Pretorius I.S."/>
            <person name="Schmidt S.A."/>
            <person name="Borneman A.R."/>
        </authorList>
    </citation>
    <scope>NUCLEOTIDE SEQUENCE [LARGE SCALE GENOMIC DNA]</scope>
    <source>
        <strain evidence="4">cv. Chardonnay</strain>
        <tissue evidence="3">Leaf</tissue>
    </source>
</reference>
<comment type="caution">
    <text evidence="3">The sequence shown here is derived from an EMBL/GenBank/DDBJ whole genome shotgun (WGS) entry which is preliminary data.</text>
</comment>
<evidence type="ECO:0000313" key="3">
    <source>
        <dbReference type="EMBL" id="RVW37982.1"/>
    </source>
</evidence>
<name>A0A438DR98_VITVI</name>
<organism evidence="3 4">
    <name type="scientific">Vitis vinifera</name>
    <name type="common">Grape</name>
    <dbReference type="NCBI Taxonomy" id="29760"/>
    <lineage>
        <taxon>Eukaryota</taxon>
        <taxon>Viridiplantae</taxon>
        <taxon>Streptophyta</taxon>
        <taxon>Embryophyta</taxon>
        <taxon>Tracheophyta</taxon>
        <taxon>Spermatophyta</taxon>
        <taxon>Magnoliopsida</taxon>
        <taxon>eudicotyledons</taxon>
        <taxon>Gunneridae</taxon>
        <taxon>Pentapetalae</taxon>
        <taxon>rosids</taxon>
        <taxon>Vitales</taxon>
        <taxon>Vitaceae</taxon>
        <taxon>Viteae</taxon>
        <taxon>Vitis</taxon>
    </lineage>
</organism>
<feature type="domain" description="DUF4283" evidence="2">
    <location>
        <begin position="108"/>
        <end position="150"/>
    </location>
</feature>
<gene>
    <name evidence="3" type="ORF">CK203_084181</name>
</gene>
<dbReference type="Pfam" id="PF14111">
    <property type="entry name" value="DUF4283"/>
    <property type="match status" value="1"/>
</dbReference>
<dbReference type="AlphaFoldDB" id="A0A438DR98"/>
<feature type="region of interest" description="Disordered" evidence="1">
    <location>
        <begin position="1"/>
        <end position="28"/>
    </location>
</feature>
<dbReference type="EMBL" id="QGNW01001517">
    <property type="protein sequence ID" value="RVW37982.1"/>
    <property type="molecule type" value="Genomic_DNA"/>
</dbReference>
<dbReference type="InterPro" id="IPR025558">
    <property type="entry name" value="DUF4283"/>
</dbReference>
<dbReference type="Proteomes" id="UP000288805">
    <property type="component" value="Unassembled WGS sequence"/>
</dbReference>
<sequence length="151" mass="16166">MRESEGDLASEGGEGESRVENRGKRKRSSFVVESKVFEVVVEERNGKSHAIISESKGGVVSWVWLGPANVGLLIEGLIQCTKDGKDGRWEKGGKKKGGSIPCTRRGPSEIGWSAARAWGLKGKLGLARLGKGCALLEFETVEEAERVLAAG</sequence>
<evidence type="ECO:0000256" key="1">
    <source>
        <dbReference type="SAM" id="MobiDB-lite"/>
    </source>
</evidence>
<accession>A0A438DR98</accession>
<evidence type="ECO:0000313" key="4">
    <source>
        <dbReference type="Proteomes" id="UP000288805"/>
    </source>
</evidence>
<evidence type="ECO:0000259" key="2">
    <source>
        <dbReference type="Pfam" id="PF14111"/>
    </source>
</evidence>
<protein>
    <recommendedName>
        <fullName evidence="2">DUF4283 domain-containing protein</fullName>
    </recommendedName>
</protein>
<proteinExistence type="predicted"/>